<evidence type="ECO:0000313" key="2">
    <source>
        <dbReference type="EMBL" id="JAB87595.1"/>
    </source>
</evidence>
<protein>
    <submittedName>
        <fullName evidence="2">Uncharacterized protein</fullName>
    </submittedName>
</protein>
<reference evidence="2" key="2">
    <citation type="journal article" date="2014" name="BMC Genomics">
        <title>A genomic perspective to assessing quality of mass-reared SIT flies used in Mediterranean fruit fly (Ceratitis capitata) eradication in California.</title>
        <authorList>
            <person name="Calla B."/>
            <person name="Hall B."/>
            <person name="Hou S."/>
            <person name="Geib S.M."/>
        </authorList>
    </citation>
    <scope>NUCLEOTIDE SEQUENCE</scope>
</reference>
<feature type="region of interest" description="Disordered" evidence="1">
    <location>
        <begin position="136"/>
        <end position="161"/>
    </location>
</feature>
<organism evidence="2">
    <name type="scientific">Ceratitis capitata</name>
    <name type="common">Mediterranean fruit fly</name>
    <name type="synonym">Tephritis capitata</name>
    <dbReference type="NCBI Taxonomy" id="7213"/>
    <lineage>
        <taxon>Eukaryota</taxon>
        <taxon>Metazoa</taxon>
        <taxon>Ecdysozoa</taxon>
        <taxon>Arthropoda</taxon>
        <taxon>Hexapoda</taxon>
        <taxon>Insecta</taxon>
        <taxon>Pterygota</taxon>
        <taxon>Neoptera</taxon>
        <taxon>Endopterygota</taxon>
        <taxon>Diptera</taxon>
        <taxon>Brachycera</taxon>
        <taxon>Muscomorpha</taxon>
        <taxon>Tephritoidea</taxon>
        <taxon>Tephritidae</taxon>
        <taxon>Ceratitis</taxon>
        <taxon>Ceratitis</taxon>
    </lineage>
</organism>
<feature type="compositionally biased region" description="Low complexity" evidence="1">
    <location>
        <begin position="10"/>
        <end position="28"/>
    </location>
</feature>
<feature type="region of interest" description="Disordered" evidence="1">
    <location>
        <begin position="1"/>
        <end position="28"/>
    </location>
</feature>
<dbReference type="EMBL" id="GAMC01018960">
    <property type="protein sequence ID" value="JAB87595.1"/>
    <property type="molecule type" value="mRNA"/>
</dbReference>
<reference evidence="2" key="1">
    <citation type="submission" date="2013-07" db="EMBL/GenBank/DDBJ databases">
        <authorList>
            <person name="Geib S."/>
        </authorList>
    </citation>
    <scope>NUCLEOTIDE SEQUENCE</scope>
</reference>
<feature type="non-terminal residue" evidence="2">
    <location>
        <position position="161"/>
    </location>
</feature>
<proteinExistence type="evidence at transcript level"/>
<feature type="compositionally biased region" description="Polar residues" evidence="1">
    <location>
        <begin position="136"/>
        <end position="146"/>
    </location>
</feature>
<dbReference type="AlphaFoldDB" id="W8AGT7"/>
<sequence length="161" mass="17319">MARNANVIDNNSSNNHKNNQNNKNKQQSSKPWRILALVISLLCCTAATLPVAAATVVDPSAQPLVADATLAVVANGDSDGGGGGVADADADSSVIVSKRSAEIVQLPHVFRHQEHYSHRIEQVVNDMKRTSELQQQFSGKYSNSTVGVRDRSVENNNNNNN</sequence>
<name>W8AGT7_CERCA</name>
<accession>W8AGT7</accession>
<evidence type="ECO:0000256" key="1">
    <source>
        <dbReference type="SAM" id="MobiDB-lite"/>
    </source>
</evidence>